<keyword evidence="5 8" id="KW-1133">Transmembrane helix</keyword>
<evidence type="ECO:0000256" key="1">
    <source>
        <dbReference type="ARBA" id="ARBA00004651"/>
    </source>
</evidence>
<evidence type="ECO:0000256" key="6">
    <source>
        <dbReference type="ARBA" id="ARBA00023136"/>
    </source>
</evidence>
<evidence type="ECO:0000313" key="9">
    <source>
        <dbReference type="EMBL" id="RLK46487.1"/>
    </source>
</evidence>
<name>A0A498BU67_9GAMM</name>
<keyword evidence="4" id="KW-0249">Electron transport</keyword>
<protein>
    <submittedName>
        <fullName evidence="9">Thiol:disulfide interchange protein DsbB</fullName>
    </submittedName>
</protein>
<comment type="caution">
    <text evidence="9">The sequence shown here is derived from an EMBL/GenBank/DDBJ whole genome shotgun (WGS) entry which is preliminary data.</text>
</comment>
<organism evidence="9 10">
    <name type="scientific">Alkalispirillum mobile</name>
    <dbReference type="NCBI Taxonomy" id="85925"/>
    <lineage>
        <taxon>Bacteria</taxon>
        <taxon>Pseudomonadati</taxon>
        <taxon>Pseudomonadota</taxon>
        <taxon>Gammaproteobacteria</taxon>
        <taxon>Chromatiales</taxon>
        <taxon>Ectothiorhodospiraceae</taxon>
        <taxon>Alkalispirillum</taxon>
    </lineage>
</organism>
<feature type="transmembrane region" description="Helical" evidence="8">
    <location>
        <begin position="41"/>
        <end position="61"/>
    </location>
</feature>
<dbReference type="GO" id="GO:0006457">
    <property type="term" value="P:protein folding"/>
    <property type="evidence" value="ECO:0007669"/>
    <property type="project" value="InterPro"/>
</dbReference>
<dbReference type="InterPro" id="IPR023380">
    <property type="entry name" value="DsbB-like_sf"/>
</dbReference>
<dbReference type="RefSeq" id="WP_170153696.1">
    <property type="nucleotide sequence ID" value="NZ_RCDA01000006.1"/>
</dbReference>
<gene>
    <name evidence="9" type="ORF">DFR31_2617</name>
</gene>
<dbReference type="Proteomes" id="UP000275461">
    <property type="component" value="Unassembled WGS sequence"/>
</dbReference>
<dbReference type="Pfam" id="PF02600">
    <property type="entry name" value="DsbB"/>
    <property type="match status" value="1"/>
</dbReference>
<dbReference type="InterPro" id="IPR003752">
    <property type="entry name" value="DiS_bond_form_DsbB/BdbC"/>
</dbReference>
<sequence length="162" mass="17331">MSDWLIHRRGLGLVLAATVLLNLGAFALEHLADMPPCPLCWVQRGVFGLMGLVALAGLIRFPRGWGRWPLASAMGLTAVGGSAIALRHLYIQSNPDAVSCGMSPEVLVQFLPWWEVLLEILSGTTDCTQVDAVLGLPLPAWTLAGYIALGGVGLYAVLVRRT</sequence>
<dbReference type="AlphaFoldDB" id="A0A498BU67"/>
<feature type="transmembrane region" description="Helical" evidence="8">
    <location>
        <begin position="68"/>
        <end position="86"/>
    </location>
</feature>
<feature type="transmembrane region" description="Helical" evidence="8">
    <location>
        <begin position="138"/>
        <end position="158"/>
    </location>
</feature>
<keyword evidence="4" id="KW-0813">Transport</keyword>
<dbReference type="Gene3D" id="1.20.1550.10">
    <property type="entry name" value="DsbB-like"/>
    <property type="match status" value="1"/>
</dbReference>
<accession>A0A498BU67</accession>
<dbReference type="InterPro" id="IPR050183">
    <property type="entry name" value="DsbB"/>
</dbReference>
<evidence type="ECO:0000256" key="8">
    <source>
        <dbReference type="SAM" id="Phobius"/>
    </source>
</evidence>
<reference evidence="9 10" key="1">
    <citation type="submission" date="2018-10" db="EMBL/GenBank/DDBJ databases">
        <title>Genomic Encyclopedia of Type Strains, Phase IV (KMG-IV): sequencing the most valuable type-strain genomes for metagenomic binning, comparative biology and taxonomic classification.</title>
        <authorList>
            <person name="Goeker M."/>
        </authorList>
    </citation>
    <scope>NUCLEOTIDE SEQUENCE [LARGE SCALE GENOMIC DNA]</scope>
    <source>
        <strain evidence="9 10">DSM 12769</strain>
    </source>
</reference>
<evidence type="ECO:0000256" key="5">
    <source>
        <dbReference type="ARBA" id="ARBA00022989"/>
    </source>
</evidence>
<dbReference type="GO" id="GO:0015035">
    <property type="term" value="F:protein-disulfide reductase activity"/>
    <property type="evidence" value="ECO:0007669"/>
    <property type="project" value="InterPro"/>
</dbReference>
<evidence type="ECO:0000256" key="7">
    <source>
        <dbReference type="ARBA" id="ARBA00023284"/>
    </source>
</evidence>
<evidence type="ECO:0000256" key="2">
    <source>
        <dbReference type="ARBA" id="ARBA00022475"/>
    </source>
</evidence>
<keyword evidence="10" id="KW-1185">Reference proteome</keyword>
<keyword evidence="3 8" id="KW-0812">Transmembrane</keyword>
<proteinExistence type="predicted"/>
<evidence type="ECO:0000313" key="10">
    <source>
        <dbReference type="Proteomes" id="UP000275461"/>
    </source>
</evidence>
<keyword evidence="6 8" id="KW-0472">Membrane</keyword>
<dbReference type="PANTHER" id="PTHR36570:SF3">
    <property type="entry name" value="DISULFIDE BOND FORMATION PROTEIN B"/>
    <property type="match status" value="1"/>
</dbReference>
<dbReference type="EMBL" id="RCDA01000006">
    <property type="protein sequence ID" value="RLK46487.1"/>
    <property type="molecule type" value="Genomic_DNA"/>
</dbReference>
<evidence type="ECO:0000256" key="4">
    <source>
        <dbReference type="ARBA" id="ARBA00022982"/>
    </source>
</evidence>
<dbReference type="PANTHER" id="PTHR36570">
    <property type="entry name" value="DISULFIDE BOND FORMATION PROTEIN B"/>
    <property type="match status" value="1"/>
</dbReference>
<dbReference type="SUPFAM" id="SSF158442">
    <property type="entry name" value="DsbB-like"/>
    <property type="match status" value="1"/>
</dbReference>
<keyword evidence="7" id="KW-0676">Redox-active center</keyword>
<keyword evidence="2" id="KW-1003">Cell membrane</keyword>
<dbReference type="GO" id="GO:0005886">
    <property type="term" value="C:plasma membrane"/>
    <property type="evidence" value="ECO:0007669"/>
    <property type="project" value="UniProtKB-SubCell"/>
</dbReference>
<comment type="subcellular location">
    <subcellularLocation>
        <location evidence="1">Cell membrane</location>
        <topology evidence="1">Multi-pass membrane protein</topology>
    </subcellularLocation>
</comment>
<evidence type="ECO:0000256" key="3">
    <source>
        <dbReference type="ARBA" id="ARBA00022692"/>
    </source>
</evidence>